<sequence>MPKVEPKLDEAWKHFRTRVNPRRVKMHQEGSTRKFRLANEKELEISEPVPLFGSAISDYPEFGLGIGLYYKQVLGLMWLCLIYGAVLIPTAQYLGSPAYSDHTMTDPKTGGDTAVTGLLKFSAACHDYNTVDVLEGAEKCGEAGCTHASACTLLKRMGIFDFAALIMLIIFCIVTARVQEKQVEELDEAVQTPQDYSLVVNDPDEDADDPDEWNQFFSQFGEVAYVTVTRKNGPLLKALSQRKVIVHEIQANGWDEEEEKLRSPDEAHTLLDHPAPSFWEKLKGGKEAWMYKLVKINEQIAKLSHPDKEYPVCKVYVIFQTEEGQRNALEALTTGAIPAAFEISTVEDKYKFRGTNVLSVEEAVEPSEVLWENLELSVWYSLAQSLVSLVLTALLIYWAYLAIYAAKKSAKSTATGLVVSVINVLLPIVLRMITMVEKHVDQGNKQDSLFLKTTAARFMNTAIINFMITDFHDTLDAAAIKTIMSILISDAIITPTVGLIDISGNLKRLFLSKFAKTHAKLEKNFQGTPWNLGERYTGMSKTLFVAMFYAALFPPGLWVAALCFAYTYWADKYLLLRVWQKPPQYDAQLAIQARGHIMFSLLVHLLITAHWYYGWPFDNTYLSSDGVYKYQDKNSYNLVKSGKFWFAFYVDPKSTWQNAEQQFLVKIYGIASLALLGFLLVFYLYKDIVDTVNWAWYGDYDAVGESQGIPYNAVESITTYVPMSVFPSDPTVGPLPAAYCENLMEHHYPDLCGKEFNEQNVARDFSVGDQKRLFGKVKGYDVGFKGKAIN</sequence>
<dbReference type="EMBL" id="HBHR01020877">
    <property type="protein sequence ID" value="CAD9872247.1"/>
    <property type="molecule type" value="Transcribed_RNA"/>
</dbReference>
<feature type="transmembrane region" description="Helical" evidence="1">
    <location>
        <begin position="412"/>
        <end position="430"/>
    </location>
</feature>
<reference evidence="2" key="1">
    <citation type="submission" date="2021-01" db="EMBL/GenBank/DDBJ databases">
        <authorList>
            <person name="Corre E."/>
            <person name="Pelletier E."/>
            <person name="Niang G."/>
            <person name="Scheremetjew M."/>
            <person name="Finn R."/>
            <person name="Kale V."/>
            <person name="Holt S."/>
            <person name="Cochrane G."/>
            <person name="Meng A."/>
            <person name="Brown T."/>
            <person name="Cohen L."/>
        </authorList>
    </citation>
    <scope>NUCLEOTIDE SEQUENCE</scope>
    <source>
        <strain evidence="2">CCMP1661</strain>
    </source>
</reference>
<feature type="transmembrane region" description="Helical" evidence="1">
    <location>
        <begin position="663"/>
        <end position="685"/>
    </location>
</feature>
<keyword evidence="1" id="KW-1133">Transmembrane helix</keyword>
<accession>A0A7S2V6J7</accession>
<evidence type="ECO:0008006" key="3">
    <source>
        <dbReference type="Google" id="ProtNLM"/>
    </source>
</evidence>
<dbReference type="PANTHER" id="PTHR13018">
    <property type="entry name" value="PROBABLE MEMBRANE PROTEIN DUF221-RELATED"/>
    <property type="match status" value="1"/>
</dbReference>
<dbReference type="GO" id="GO:0005886">
    <property type="term" value="C:plasma membrane"/>
    <property type="evidence" value="ECO:0007669"/>
    <property type="project" value="TreeGrafter"/>
</dbReference>
<feature type="transmembrane region" description="Helical" evidence="1">
    <location>
        <begin position="386"/>
        <end position="406"/>
    </location>
</feature>
<dbReference type="PANTHER" id="PTHR13018:SF135">
    <property type="entry name" value="CSC1_OSCA1-LIKE 7TM REGION DOMAIN-CONTAINING PROTEIN"/>
    <property type="match status" value="1"/>
</dbReference>
<evidence type="ECO:0000313" key="2">
    <source>
        <dbReference type="EMBL" id="CAD9872247.1"/>
    </source>
</evidence>
<organism evidence="2">
    <name type="scientific">Fibrocapsa japonica</name>
    <dbReference type="NCBI Taxonomy" id="94617"/>
    <lineage>
        <taxon>Eukaryota</taxon>
        <taxon>Sar</taxon>
        <taxon>Stramenopiles</taxon>
        <taxon>Ochrophyta</taxon>
        <taxon>Raphidophyceae</taxon>
        <taxon>Chattonellales</taxon>
        <taxon>Chattonellaceae</taxon>
        <taxon>Fibrocapsa</taxon>
    </lineage>
</organism>
<gene>
    <name evidence="2" type="ORF">FJAP1339_LOCUS10591</name>
</gene>
<dbReference type="AlphaFoldDB" id="A0A7S2V6J7"/>
<feature type="transmembrane region" description="Helical" evidence="1">
    <location>
        <begin position="73"/>
        <end position="94"/>
    </location>
</feature>
<evidence type="ECO:0000256" key="1">
    <source>
        <dbReference type="SAM" id="Phobius"/>
    </source>
</evidence>
<proteinExistence type="predicted"/>
<dbReference type="GO" id="GO:0005227">
    <property type="term" value="F:calcium-activated cation channel activity"/>
    <property type="evidence" value="ECO:0007669"/>
    <property type="project" value="InterPro"/>
</dbReference>
<feature type="transmembrane region" description="Helical" evidence="1">
    <location>
        <begin position="589"/>
        <end position="613"/>
    </location>
</feature>
<protein>
    <recommendedName>
        <fullName evidence="3">CSC1/OSCA1-like cytosolic domain-containing protein</fullName>
    </recommendedName>
</protein>
<keyword evidence="1" id="KW-0472">Membrane</keyword>
<dbReference type="InterPro" id="IPR045122">
    <property type="entry name" value="Csc1-like"/>
</dbReference>
<keyword evidence="1" id="KW-0812">Transmembrane</keyword>
<feature type="transmembrane region" description="Helical" evidence="1">
    <location>
        <begin position="157"/>
        <end position="176"/>
    </location>
</feature>
<feature type="transmembrane region" description="Helical" evidence="1">
    <location>
        <begin position="543"/>
        <end position="569"/>
    </location>
</feature>
<name>A0A7S2V6J7_9STRA</name>